<dbReference type="Proteomes" id="UP000809349">
    <property type="component" value="Unassembled WGS sequence"/>
</dbReference>
<reference evidence="2 3" key="1">
    <citation type="submission" date="2021-08" db="EMBL/GenBank/DDBJ databases">
        <title>Massilia sp. R798.</title>
        <authorList>
            <person name="Baek J.H."/>
            <person name="Jung H.S."/>
            <person name="Kim K.R."/>
            <person name="Jeon C.O."/>
        </authorList>
    </citation>
    <scope>NUCLEOTIDE SEQUENCE [LARGE SCALE GENOMIC DNA]</scope>
    <source>
        <strain evidence="2 3">R798</strain>
    </source>
</reference>
<protein>
    <submittedName>
        <fullName evidence="2">VOC family protein</fullName>
    </submittedName>
</protein>
<accession>A0ABS7SS28</accession>
<dbReference type="PROSITE" id="PS51819">
    <property type="entry name" value="VOC"/>
    <property type="match status" value="1"/>
</dbReference>
<comment type="caution">
    <text evidence="2">The sequence shown here is derived from an EMBL/GenBank/DDBJ whole genome shotgun (WGS) entry which is preliminary data.</text>
</comment>
<dbReference type="InterPro" id="IPR037523">
    <property type="entry name" value="VOC_core"/>
</dbReference>
<dbReference type="InterPro" id="IPR029068">
    <property type="entry name" value="Glyas_Bleomycin-R_OHBP_Dase"/>
</dbReference>
<dbReference type="Pfam" id="PF00903">
    <property type="entry name" value="Glyoxalase"/>
    <property type="match status" value="1"/>
</dbReference>
<name>A0ABS7SS28_9BURK</name>
<dbReference type="PANTHER" id="PTHR33993">
    <property type="entry name" value="GLYOXALASE-RELATED"/>
    <property type="match status" value="1"/>
</dbReference>
<dbReference type="SUPFAM" id="SSF54593">
    <property type="entry name" value="Glyoxalase/Bleomycin resistance protein/Dihydroxybiphenyl dioxygenase"/>
    <property type="match status" value="1"/>
</dbReference>
<dbReference type="PANTHER" id="PTHR33993:SF2">
    <property type="entry name" value="VOC DOMAIN-CONTAINING PROTEIN"/>
    <property type="match status" value="1"/>
</dbReference>
<evidence type="ECO:0000259" key="1">
    <source>
        <dbReference type="PROSITE" id="PS51819"/>
    </source>
</evidence>
<keyword evidence="3" id="KW-1185">Reference proteome</keyword>
<dbReference type="InterPro" id="IPR004360">
    <property type="entry name" value="Glyas_Fos-R_dOase_dom"/>
</dbReference>
<dbReference type="RefSeq" id="WP_223469219.1">
    <property type="nucleotide sequence ID" value="NZ_JAFBIL020000006.1"/>
</dbReference>
<dbReference type="InterPro" id="IPR052164">
    <property type="entry name" value="Anthracycline_SecMetBiosynth"/>
</dbReference>
<feature type="domain" description="VOC" evidence="1">
    <location>
        <begin position="3"/>
        <end position="119"/>
    </location>
</feature>
<dbReference type="Gene3D" id="3.10.180.10">
    <property type="entry name" value="2,3-Dihydroxybiphenyl 1,2-Dioxygenase, domain 1"/>
    <property type="match status" value="1"/>
</dbReference>
<organism evidence="2 3">
    <name type="scientific">Massilia soli</name>
    <dbReference type="NCBI Taxonomy" id="2792854"/>
    <lineage>
        <taxon>Bacteria</taxon>
        <taxon>Pseudomonadati</taxon>
        <taxon>Pseudomonadota</taxon>
        <taxon>Betaproteobacteria</taxon>
        <taxon>Burkholderiales</taxon>
        <taxon>Oxalobacteraceae</taxon>
        <taxon>Telluria group</taxon>
        <taxon>Massilia</taxon>
    </lineage>
</organism>
<evidence type="ECO:0000313" key="3">
    <source>
        <dbReference type="Proteomes" id="UP000809349"/>
    </source>
</evidence>
<dbReference type="EMBL" id="JAFBIL020000006">
    <property type="protein sequence ID" value="MBZ2208740.1"/>
    <property type="molecule type" value="Genomic_DNA"/>
</dbReference>
<evidence type="ECO:0000313" key="2">
    <source>
        <dbReference type="EMBL" id="MBZ2208740.1"/>
    </source>
</evidence>
<sequence length="124" mass="13220">MSRAVHFEIQASNPQALIDYYSGLFGWSFNKWEGGEYWLIHTGPEDKPGINGGLLPRRGPAPEAMAAVNAFVITVDVADIDGALASAGTVVVPKMAVPGIGWLGYARDPDGNIFGMMQEDPEAA</sequence>
<proteinExistence type="predicted"/>
<gene>
    <name evidence="2" type="ORF">I4X03_015850</name>
</gene>